<feature type="region of interest" description="Disordered" evidence="10">
    <location>
        <begin position="131"/>
        <end position="170"/>
    </location>
</feature>
<dbReference type="Pfam" id="PF11781">
    <property type="entry name" value="Zn_ribbon_RRN7"/>
    <property type="match status" value="1"/>
</dbReference>
<evidence type="ECO:0000256" key="5">
    <source>
        <dbReference type="ARBA" id="ARBA00022833"/>
    </source>
</evidence>
<dbReference type="Proteomes" id="UP000016931">
    <property type="component" value="Unassembled WGS sequence"/>
</dbReference>
<keyword evidence="8" id="KW-0804">Transcription</keyword>
<reference evidence="14 15" key="1">
    <citation type="journal article" date="2012" name="PLoS Pathog.">
        <title>Diverse lifestyles and strategies of plant pathogenesis encoded in the genomes of eighteen Dothideomycetes fungi.</title>
        <authorList>
            <person name="Ohm R.A."/>
            <person name="Feau N."/>
            <person name="Henrissat B."/>
            <person name="Schoch C.L."/>
            <person name="Horwitz B.A."/>
            <person name="Barry K.W."/>
            <person name="Condon B.J."/>
            <person name="Copeland A.C."/>
            <person name="Dhillon B."/>
            <person name="Glaser F."/>
            <person name="Hesse C.N."/>
            <person name="Kosti I."/>
            <person name="LaButti K."/>
            <person name="Lindquist E.A."/>
            <person name="Lucas S."/>
            <person name="Salamov A.A."/>
            <person name="Bradshaw R.E."/>
            <person name="Ciuffetti L."/>
            <person name="Hamelin R.C."/>
            <person name="Kema G.H.J."/>
            <person name="Lawrence C."/>
            <person name="Scott J.A."/>
            <person name="Spatafora J.W."/>
            <person name="Turgeon B.G."/>
            <person name="de Wit P.J.G.M."/>
            <person name="Zhong S."/>
            <person name="Goodwin S.B."/>
            <person name="Grigoriev I.V."/>
        </authorList>
    </citation>
    <scope>NUCLEOTIDE SEQUENCE [LARGE SCALE GENOMIC DNA]</scope>
    <source>
        <strain evidence="14 15">SO2202</strain>
    </source>
</reference>
<dbReference type="eggNOG" id="KOG0003">
    <property type="taxonomic scope" value="Eukaryota"/>
</dbReference>
<gene>
    <name evidence="14" type="ORF">SEPMUDRAFT_79174</name>
</gene>
<dbReference type="GeneID" id="27907350"/>
<dbReference type="PANTHER" id="PTHR31576:SF2">
    <property type="entry name" value="TATA BOX-BINDING PROTEIN-ASSOCIATED FACTOR RNA POLYMERASE I SUBUNIT B"/>
    <property type="match status" value="1"/>
</dbReference>
<evidence type="ECO:0000256" key="10">
    <source>
        <dbReference type="SAM" id="MobiDB-lite"/>
    </source>
</evidence>
<dbReference type="PANTHER" id="PTHR31576">
    <property type="entry name" value="TATA BOX-BINDING PROTEIN-ASSOCIATED FACTOR RNA POLYMERASE I SUBUNIT B"/>
    <property type="match status" value="1"/>
</dbReference>
<dbReference type="GO" id="GO:0070860">
    <property type="term" value="C:RNA polymerase I core factor complex"/>
    <property type="evidence" value="ECO:0007669"/>
    <property type="project" value="InterPro"/>
</dbReference>
<dbReference type="GO" id="GO:0001164">
    <property type="term" value="F:RNA polymerase I core promoter sequence-specific DNA binding"/>
    <property type="evidence" value="ECO:0007669"/>
    <property type="project" value="InterPro"/>
</dbReference>
<feature type="domain" description="RRN7-type" evidence="11">
    <location>
        <begin position="7"/>
        <end position="38"/>
    </location>
</feature>
<evidence type="ECO:0000256" key="6">
    <source>
        <dbReference type="ARBA" id="ARBA00023015"/>
    </source>
</evidence>
<name>M3DAV9_SPHMS</name>
<evidence type="ECO:0000313" key="15">
    <source>
        <dbReference type="Proteomes" id="UP000016931"/>
    </source>
</evidence>
<organism evidence="14 15">
    <name type="scientific">Sphaerulina musiva (strain SO2202)</name>
    <name type="common">Poplar stem canker fungus</name>
    <name type="synonym">Septoria musiva</name>
    <dbReference type="NCBI Taxonomy" id="692275"/>
    <lineage>
        <taxon>Eukaryota</taxon>
        <taxon>Fungi</taxon>
        <taxon>Dikarya</taxon>
        <taxon>Ascomycota</taxon>
        <taxon>Pezizomycotina</taxon>
        <taxon>Dothideomycetes</taxon>
        <taxon>Dothideomycetidae</taxon>
        <taxon>Mycosphaerellales</taxon>
        <taxon>Mycosphaerellaceae</taxon>
        <taxon>Sphaerulina</taxon>
    </lineage>
</organism>
<evidence type="ECO:0000313" key="14">
    <source>
        <dbReference type="EMBL" id="EMF14979.1"/>
    </source>
</evidence>
<keyword evidence="4" id="KW-0863">Zinc-finger</keyword>
<keyword evidence="6" id="KW-0805">Transcription regulation</keyword>
<keyword evidence="9" id="KW-0539">Nucleus</keyword>
<comment type="subcellular location">
    <subcellularLocation>
        <location evidence="1">Nucleus</location>
        <location evidence="1">Nucleolus</location>
    </subcellularLocation>
</comment>
<keyword evidence="5" id="KW-0862">Zinc</keyword>
<dbReference type="GO" id="GO:0008270">
    <property type="term" value="F:zinc ion binding"/>
    <property type="evidence" value="ECO:0007669"/>
    <property type="project" value="UniProtKB-KW"/>
</dbReference>
<dbReference type="EMBL" id="KB456261">
    <property type="protein sequence ID" value="EMF14979.1"/>
    <property type="molecule type" value="Genomic_DNA"/>
</dbReference>
<dbReference type="Pfam" id="PF20644">
    <property type="entry name" value="Rrn7_cyclin_N"/>
    <property type="match status" value="1"/>
</dbReference>
<evidence type="ECO:0000256" key="8">
    <source>
        <dbReference type="ARBA" id="ARBA00023163"/>
    </source>
</evidence>
<feature type="domain" description="Rrn7/TAF1B N-terminal cyclin" evidence="12">
    <location>
        <begin position="89"/>
        <end position="219"/>
    </location>
</feature>
<keyword evidence="15" id="KW-1185">Reference proteome</keyword>
<sequence>MSHRHRSRRPSCSQDNCGSRRFHVGDDGFTYCDQGHQQDAGLVVSRDTGELIIAGRTTKRTGDSDGESSVTRISGFTGTKALEHYLLCIQLVLRKQLRWLIDTQKLPQELETVVRDLFALRLQRLQHKVSYDGDTDTEAQSSRMFSSQSEGESGTDAGTVTSRRSTALRKQSKNPKLTDLLSLIYVGILLLRIPITTADIYKWVNDGDLLYYRAAREVPLSMRDRLPGQLQESLEPQTLLRMEILQRNVLDLLTSLDSDVGMQAPPLNHPLVLYRWVKTMHLPLEVYVTAQRLGGLLGLDFQYNVDAKERCRISLRCPEVRLMVMIVIAIKMLFPFDHAKRYPTSASDMTALKMDWDAWQRIQDGRNVVHDGNRENVGSNRLASQDESSHLTYQTAFTMTESQSLDLADERLDAYLDWYEGNIASEEVRERGRAGRDAEFRRALFKMFPTHHESQNETTAARAETEISDFGNTSAEKLAQVQAGLCAQRIITDQSADDVPRTGSSYIQYRAVEELHGATKAFHEKAARLAGYPLHGMVKAVFVIERKLLHIEKELEKAAAAAADREES</sequence>
<dbReference type="Pfam" id="PF20645">
    <property type="entry name" value="Rrn7_cyclin_C"/>
    <property type="match status" value="1"/>
</dbReference>
<proteinExistence type="inferred from homology"/>
<dbReference type="InterPro" id="IPR021752">
    <property type="entry name" value="TF_Rrn7_Zf"/>
</dbReference>
<protein>
    <submittedName>
        <fullName evidence="14">Uncharacterized protein</fullName>
    </submittedName>
</protein>
<accession>M3DAV9</accession>
<dbReference type="InterPro" id="IPR033599">
    <property type="entry name" value="TAF1B/Rrn7"/>
</dbReference>
<feature type="domain" description="Rrn7/TAF1B C-terminal cyclin" evidence="13">
    <location>
        <begin position="244"/>
        <end position="422"/>
    </location>
</feature>
<dbReference type="GO" id="GO:0042790">
    <property type="term" value="P:nucleolar large rRNA transcription by RNA polymerase I"/>
    <property type="evidence" value="ECO:0007669"/>
    <property type="project" value="TreeGrafter"/>
</dbReference>
<dbReference type="OrthoDB" id="428577at2759"/>
<dbReference type="STRING" id="692275.M3DAV9"/>
<evidence type="ECO:0000259" key="12">
    <source>
        <dbReference type="Pfam" id="PF20644"/>
    </source>
</evidence>
<evidence type="ECO:0000256" key="7">
    <source>
        <dbReference type="ARBA" id="ARBA00023125"/>
    </source>
</evidence>
<dbReference type="InterPro" id="IPR048538">
    <property type="entry name" value="Rrn7_cyclin_C"/>
</dbReference>
<dbReference type="AlphaFoldDB" id="M3DAV9"/>
<keyword evidence="3" id="KW-0479">Metal-binding</keyword>
<evidence type="ECO:0000256" key="1">
    <source>
        <dbReference type="ARBA" id="ARBA00004604"/>
    </source>
</evidence>
<dbReference type="InterPro" id="IPR048540">
    <property type="entry name" value="Rrn7_cyclin_N"/>
</dbReference>
<comment type="similarity">
    <text evidence="2">Belongs to the RRN7/TAF1B family.</text>
</comment>
<evidence type="ECO:0000256" key="3">
    <source>
        <dbReference type="ARBA" id="ARBA00022723"/>
    </source>
</evidence>
<keyword evidence="7" id="KW-0238">DNA-binding</keyword>
<evidence type="ECO:0000256" key="2">
    <source>
        <dbReference type="ARBA" id="ARBA00006899"/>
    </source>
</evidence>
<evidence type="ECO:0000256" key="9">
    <source>
        <dbReference type="ARBA" id="ARBA00023242"/>
    </source>
</evidence>
<evidence type="ECO:0000256" key="4">
    <source>
        <dbReference type="ARBA" id="ARBA00022771"/>
    </source>
</evidence>
<feature type="compositionally biased region" description="Polar residues" evidence="10">
    <location>
        <begin position="138"/>
        <end position="165"/>
    </location>
</feature>
<dbReference type="OMA" id="ICRDIWA"/>
<dbReference type="HOGENOM" id="CLU_016553_2_1_1"/>
<dbReference type="RefSeq" id="XP_016763100.1">
    <property type="nucleotide sequence ID" value="XM_016910213.1"/>
</dbReference>
<evidence type="ECO:0000259" key="13">
    <source>
        <dbReference type="Pfam" id="PF20645"/>
    </source>
</evidence>
<evidence type="ECO:0000259" key="11">
    <source>
        <dbReference type="Pfam" id="PF11781"/>
    </source>
</evidence>